<proteinExistence type="predicted"/>
<dbReference type="InterPro" id="IPR050143">
    <property type="entry name" value="TRIM/RBCC"/>
</dbReference>
<feature type="non-terminal residue" evidence="8">
    <location>
        <position position="1"/>
    </location>
</feature>
<comment type="caution">
    <text evidence="8">The sequence shown here is derived from an EMBL/GenBank/DDBJ whole genome shotgun (WGS) entry which is preliminary data.</text>
</comment>
<gene>
    <name evidence="8" type="primary">Nf7o_0</name>
    <name evidence="8" type="ORF">GTO95_0017543</name>
</gene>
<dbReference type="InterPro" id="IPR027370">
    <property type="entry name" value="Znf-RING_euk"/>
</dbReference>
<feature type="region of interest" description="Disordered" evidence="5">
    <location>
        <begin position="100"/>
        <end position="126"/>
    </location>
</feature>
<name>A0A8J7TDJ3_ATRSP</name>
<evidence type="ECO:0000256" key="1">
    <source>
        <dbReference type="ARBA" id="ARBA00022723"/>
    </source>
</evidence>
<dbReference type="EMBL" id="JAAWVO010048268">
    <property type="protein sequence ID" value="MBN3319807.1"/>
    <property type="molecule type" value="Genomic_DNA"/>
</dbReference>
<dbReference type="Proteomes" id="UP000736164">
    <property type="component" value="Unassembled WGS sequence"/>
</dbReference>
<dbReference type="InterPro" id="IPR000315">
    <property type="entry name" value="Znf_B-box"/>
</dbReference>
<dbReference type="Gene3D" id="3.30.160.60">
    <property type="entry name" value="Classic Zinc Finger"/>
    <property type="match status" value="1"/>
</dbReference>
<evidence type="ECO:0000256" key="3">
    <source>
        <dbReference type="ARBA" id="ARBA00022833"/>
    </source>
</evidence>
<dbReference type="AlphaFoldDB" id="A0A8J7TDJ3"/>
<accession>A0A8J7TDJ3</accession>
<evidence type="ECO:0000256" key="2">
    <source>
        <dbReference type="ARBA" id="ARBA00022771"/>
    </source>
</evidence>
<dbReference type="InterPro" id="IPR013083">
    <property type="entry name" value="Znf_RING/FYVE/PHD"/>
</dbReference>
<protein>
    <submittedName>
        <fullName evidence="8">NF7O factor</fullName>
    </submittedName>
</protein>
<dbReference type="Pfam" id="PF00643">
    <property type="entry name" value="zf-B_box"/>
    <property type="match status" value="1"/>
</dbReference>
<keyword evidence="3" id="KW-0862">Zinc</keyword>
<feature type="non-terminal residue" evidence="8">
    <location>
        <position position="242"/>
    </location>
</feature>
<dbReference type="Gene3D" id="3.30.40.10">
    <property type="entry name" value="Zinc/RING finger domain, C3HC4 (zinc finger)"/>
    <property type="match status" value="1"/>
</dbReference>
<reference evidence="8" key="1">
    <citation type="journal article" date="2021" name="Cell">
        <title>Tracing the genetic footprints of vertebrate landing in non-teleost ray-finned fishes.</title>
        <authorList>
            <person name="Bi X."/>
            <person name="Wang K."/>
            <person name="Yang L."/>
            <person name="Pan H."/>
            <person name="Jiang H."/>
            <person name="Wei Q."/>
            <person name="Fang M."/>
            <person name="Yu H."/>
            <person name="Zhu C."/>
            <person name="Cai Y."/>
            <person name="He Y."/>
            <person name="Gan X."/>
            <person name="Zeng H."/>
            <person name="Yu D."/>
            <person name="Zhu Y."/>
            <person name="Jiang H."/>
            <person name="Qiu Q."/>
            <person name="Yang H."/>
            <person name="Zhang Y.E."/>
            <person name="Wang W."/>
            <person name="Zhu M."/>
            <person name="He S."/>
            <person name="Zhang G."/>
        </authorList>
    </citation>
    <scope>NUCLEOTIDE SEQUENCE</scope>
    <source>
        <strain evidence="8">Allg_001</strain>
    </source>
</reference>
<sequence>MAQAPASLETTSALAAELECPVCLELFRDPLLLDCGHNVCRACVAAVLRGGGGGGGGGGGRGGAAASALCPECRAAVPDPASLKTNRALRNLADRARQLLPSEAGDRGGRVGPGPGPGSGSWADRCPQHGEKPEFYCDTDRRLTCRACRDTGDHDGHAVRPLAEAAGVFKAELSDAVQFLLTDNQALRSLQEAQRAEIAGIRVRPLSNPQLIPAALTRGDLRDWGPPGTVNWGSPWTGGTSP</sequence>
<evidence type="ECO:0000256" key="5">
    <source>
        <dbReference type="SAM" id="MobiDB-lite"/>
    </source>
</evidence>
<evidence type="ECO:0000313" key="9">
    <source>
        <dbReference type="Proteomes" id="UP000736164"/>
    </source>
</evidence>
<feature type="domain" description="RING-type" evidence="6">
    <location>
        <begin position="20"/>
        <end position="74"/>
    </location>
</feature>
<feature type="compositionally biased region" description="Gly residues" evidence="5">
    <location>
        <begin position="110"/>
        <end position="119"/>
    </location>
</feature>
<dbReference type="PROSITE" id="PS50119">
    <property type="entry name" value="ZF_BBOX"/>
    <property type="match status" value="1"/>
</dbReference>
<dbReference type="PANTHER" id="PTHR24103">
    <property type="entry name" value="E3 UBIQUITIN-PROTEIN LIGASE TRIM"/>
    <property type="match status" value="1"/>
</dbReference>
<dbReference type="InterPro" id="IPR017907">
    <property type="entry name" value="Znf_RING_CS"/>
</dbReference>
<evidence type="ECO:0000259" key="7">
    <source>
        <dbReference type="PROSITE" id="PS50119"/>
    </source>
</evidence>
<dbReference type="SMART" id="SM00336">
    <property type="entry name" value="BBOX"/>
    <property type="match status" value="1"/>
</dbReference>
<organism evidence="8 9">
    <name type="scientific">Atractosteus spatula</name>
    <name type="common">Alligator gar</name>
    <name type="synonym">Lepisosteus spatula</name>
    <dbReference type="NCBI Taxonomy" id="7917"/>
    <lineage>
        <taxon>Eukaryota</taxon>
        <taxon>Metazoa</taxon>
        <taxon>Chordata</taxon>
        <taxon>Craniata</taxon>
        <taxon>Vertebrata</taxon>
        <taxon>Euteleostomi</taxon>
        <taxon>Actinopterygii</taxon>
        <taxon>Neopterygii</taxon>
        <taxon>Holostei</taxon>
        <taxon>Semionotiformes</taxon>
        <taxon>Lepisosteidae</taxon>
        <taxon>Atractosteus</taxon>
    </lineage>
</organism>
<dbReference type="InterPro" id="IPR001841">
    <property type="entry name" value="Znf_RING"/>
</dbReference>
<feature type="domain" description="B box-type" evidence="7">
    <location>
        <begin position="121"/>
        <end position="162"/>
    </location>
</feature>
<dbReference type="SUPFAM" id="SSF57845">
    <property type="entry name" value="B-box zinc-binding domain"/>
    <property type="match status" value="1"/>
</dbReference>
<dbReference type="CDD" id="cd19756">
    <property type="entry name" value="Bbox2"/>
    <property type="match status" value="1"/>
</dbReference>
<dbReference type="PROSITE" id="PS00518">
    <property type="entry name" value="ZF_RING_1"/>
    <property type="match status" value="1"/>
</dbReference>
<dbReference type="GO" id="GO:0008270">
    <property type="term" value="F:zinc ion binding"/>
    <property type="evidence" value="ECO:0007669"/>
    <property type="project" value="UniProtKB-KW"/>
</dbReference>
<dbReference type="SMART" id="SM00184">
    <property type="entry name" value="RING"/>
    <property type="match status" value="1"/>
</dbReference>
<keyword evidence="9" id="KW-1185">Reference proteome</keyword>
<keyword evidence="2 4" id="KW-0863">Zinc-finger</keyword>
<evidence type="ECO:0000259" key="6">
    <source>
        <dbReference type="PROSITE" id="PS50089"/>
    </source>
</evidence>
<evidence type="ECO:0000313" key="8">
    <source>
        <dbReference type="EMBL" id="MBN3319807.1"/>
    </source>
</evidence>
<dbReference type="SUPFAM" id="SSF57850">
    <property type="entry name" value="RING/U-box"/>
    <property type="match status" value="1"/>
</dbReference>
<dbReference type="PROSITE" id="PS50089">
    <property type="entry name" value="ZF_RING_2"/>
    <property type="match status" value="1"/>
</dbReference>
<keyword evidence="1" id="KW-0479">Metal-binding</keyword>
<evidence type="ECO:0000256" key="4">
    <source>
        <dbReference type="PROSITE-ProRule" id="PRU00024"/>
    </source>
</evidence>
<dbReference type="Pfam" id="PF13445">
    <property type="entry name" value="zf-RING_UBOX"/>
    <property type="match status" value="1"/>
</dbReference>